<keyword evidence="1" id="KW-0812">Transmembrane</keyword>
<dbReference type="Proteomes" id="UP000016638">
    <property type="component" value="Unassembled WGS sequence"/>
</dbReference>
<protein>
    <submittedName>
        <fullName evidence="2">Uncharacterized protein</fullName>
    </submittedName>
</protein>
<evidence type="ECO:0000313" key="3">
    <source>
        <dbReference type="Proteomes" id="UP000016638"/>
    </source>
</evidence>
<reference evidence="2 3" key="1">
    <citation type="submission" date="2013-08" db="EMBL/GenBank/DDBJ databases">
        <authorList>
            <person name="Durkin A.S."/>
            <person name="Haft D.R."/>
            <person name="McCorrison J."/>
            <person name="Torralba M."/>
            <person name="Gillis M."/>
            <person name="Haft D.H."/>
            <person name="Methe B."/>
            <person name="Sutton G."/>
            <person name="Nelson K.E."/>
        </authorList>
    </citation>
    <scope>NUCLEOTIDE SEQUENCE [LARGE SCALE GENOMIC DNA]</scope>
    <source>
        <strain evidence="2 3">F0195</strain>
    </source>
</reference>
<name>U2T6S6_9ACTN</name>
<feature type="transmembrane region" description="Helical" evidence="1">
    <location>
        <begin position="20"/>
        <end position="42"/>
    </location>
</feature>
<dbReference type="AlphaFoldDB" id="U2T6S6"/>
<proteinExistence type="predicted"/>
<evidence type="ECO:0000313" key="2">
    <source>
        <dbReference type="EMBL" id="ERL08744.1"/>
    </source>
</evidence>
<keyword evidence="3" id="KW-1185">Reference proteome</keyword>
<keyword evidence="1" id="KW-0472">Membrane</keyword>
<dbReference type="EMBL" id="AWEZ01000043">
    <property type="protein sequence ID" value="ERL08744.1"/>
    <property type="molecule type" value="Genomic_DNA"/>
</dbReference>
<evidence type="ECO:0000256" key="1">
    <source>
        <dbReference type="SAM" id="Phobius"/>
    </source>
</evidence>
<comment type="caution">
    <text evidence="2">The sequence shown here is derived from an EMBL/GenBank/DDBJ whole genome shotgun (WGS) entry which is preliminary data.</text>
</comment>
<dbReference type="PATRIC" id="fig|1125712.3.peg.1058"/>
<gene>
    <name evidence="2" type="ORF">HMPREF1316_0435</name>
</gene>
<sequence>MHPYVEDFYTTTQRETANKLFSRGIVGGITAIFVGVMLSAVLNDSVA</sequence>
<accession>U2T6S6</accession>
<keyword evidence="1" id="KW-1133">Transmembrane helix</keyword>
<organism evidence="2 3">
    <name type="scientific">Olsenella profusa F0195</name>
    <dbReference type="NCBI Taxonomy" id="1125712"/>
    <lineage>
        <taxon>Bacteria</taxon>
        <taxon>Bacillati</taxon>
        <taxon>Actinomycetota</taxon>
        <taxon>Coriobacteriia</taxon>
        <taxon>Coriobacteriales</taxon>
        <taxon>Atopobiaceae</taxon>
        <taxon>Olsenella</taxon>
    </lineage>
</organism>